<evidence type="ECO:0000313" key="3">
    <source>
        <dbReference type="EMBL" id="SEK89595.1"/>
    </source>
</evidence>
<dbReference type="InterPro" id="IPR011006">
    <property type="entry name" value="CheY-like_superfamily"/>
</dbReference>
<dbReference type="AlphaFoldDB" id="A0A1H7KU51"/>
<sequence>MNYQLLLIEDDPIFTFLLEKGIEATALEGDICNFLNGLTAIEYLKREYSKETNYIIFLDLNMPVMDGWQFMEQFEKFAAPDNCMIFVLTSSAYQQDIDKLLENPLVEDVVTKPITDYILKEIKKTVVAKFEN</sequence>
<evidence type="ECO:0000256" key="1">
    <source>
        <dbReference type="PROSITE-ProRule" id="PRU00169"/>
    </source>
</evidence>
<feature type="modified residue" description="4-aspartylphosphate" evidence="1">
    <location>
        <position position="59"/>
    </location>
</feature>
<dbReference type="InterPro" id="IPR052893">
    <property type="entry name" value="TCS_response_regulator"/>
</dbReference>
<dbReference type="PANTHER" id="PTHR44520:SF2">
    <property type="entry name" value="RESPONSE REGULATOR RCP1"/>
    <property type="match status" value="1"/>
</dbReference>
<evidence type="ECO:0000259" key="2">
    <source>
        <dbReference type="PROSITE" id="PS50110"/>
    </source>
</evidence>
<gene>
    <name evidence="3" type="ORF">SAMN04488008_102389</name>
</gene>
<dbReference type="InterPro" id="IPR001789">
    <property type="entry name" value="Sig_transdc_resp-reg_receiver"/>
</dbReference>
<dbReference type="GO" id="GO:0000160">
    <property type="term" value="P:phosphorelay signal transduction system"/>
    <property type="evidence" value="ECO:0007669"/>
    <property type="project" value="InterPro"/>
</dbReference>
<dbReference type="PANTHER" id="PTHR44520">
    <property type="entry name" value="RESPONSE REGULATOR RCP1-RELATED"/>
    <property type="match status" value="1"/>
</dbReference>
<proteinExistence type="predicted"/>
<evidence type="ECO:0000313" key="4">
    <source>
        <dbReference type="Proteomes" id="UP000198990"/>
    </source>
</evidence>
<dbReference type="RefSeq" id="WP_091621016.1">
    <property type="nucleotide sequence ID" value="NZ_FNZN01000002.1"/>
</dbReference>
<dbReference type="SUPFAM" id="SSF52172">
    <property type="entry name" value="CheY-like"/>
    <property type="match status" value="1"/>
</dbReference>
<name>A0A1H7KU51_9FLAO</name>
<dbReference type="OrthoDB" id="673128at2"/>
<dbReference type="STRING" id="228957.SAMN04488008_102389"/>
<dbReference type="Gene3D" id="3.40.50.2300">
    <property type="match status" value="1"/>
</dbReference>
<reference evidence="4" key="1">
    <citation type="submission" date="2016-10" db="EMBL/GenBank/DDBJ databases">
        <authorList>
            <person name="Varghese N."/>
            <person name="Submissions S."/>
        </authorList>
    </citation>
    <scope>NUCLEOTIDE SEQUENCE [LARGE SCALE GENOMIC DNA]</scope>
    <source>
        <strain evidence="4">DSM 16471</strain>
    </source>
</reference>
<dbReference type="PROSITE" id="PS50110">
    <property type="entry name" value="RESPONSE_REGULATORY"/>
    <property type="match status" value="1"/>
</dbReference>
<dbReference type="Pfam" id="PF00072">
    <property type="entry name" value="Response_reg"/>
    <property type="match status" value="1"/>
</dbReference>
<keyword evidence="4" id="KW-1185">Reference proteome</keyword>
<keyword evidence="1" id="KW-0597">Phosphoprotein</keyword>
<feature type="domain" description="Response regulatory" evidence="2">
    <location>
        <begin position="4"/>
        <end position="127"/>
    </location>
</feature>
<dbReference type="EMBL" id="FNZN01000002">
    <property type="protein sequence ID" value="SEK89595.1"/>
    <property type="molecule type" value="Genomic_DNA"/>
</dbReference>
<accession>A0A1H7KU51</accession>
<dbReference type="Proteomes" id="UP000198990">
    <property type="component" value="Unassembled WGS sequence"/>
</dbReference>
<protein>
    <submittedName>
        <fullName evidence="3">Response regulator receiver domain-containing protein</fullName>
    </submittedName>
</protein>
<dbReference type="SMART" id="SM00448">
    <property type="entry name" value="REC"/>
    <property type="match status" value="1"/>
</dbReference>
<organism evidence="3 4">
    <name type="scientific">Maribacter orientalis</name>
    <dbReference type="NCBI Taxonomy" id="228957"/>
    <lineage>
        <taxon>Bacteria</taxon>
        <taxon>Pseudomonadati</taxon>
        <taxon>Bacteroidota</taxon>
        <taxon>Flavobacteriia</taxon>
        <taxon>Flavobacteriales</taxon>
        <taxon>Flavobacteriaceae</taxon>
        <taxon>Maribacter</taxon>
    </lineage>
</organism>